<sequence length="162" mass="18075">MTVATKTSSLITLSHFCAHIKNCLNNALAKTAVPYNRTNLQAALQLYNQGFISGIQRGSTFGPDQVETEVTHENISSRRIWIDLKYRQNQSVINQMKMVSVPSKKVELSAEDVRNLAAGVKVRRVDPIQPAECLFIENEGQLYELKDAAKKGLGGKALFRIR</sequence>
<dbReference type="Proteomes" id="UP000001996">
    <property type="component" value="Unassembled WGS sequence"/>
</dbReference>
<comment type="similarity">
    <text evidence="1">Belongs to the universal ribosomal protein uS8 family.</text>
</comment>
<dbReference type="eggNOG" id="ENOG502RXRN">
    <property type="taxonomic scope" value="Eukaryota"/>
</dbReference>
<gene>
    <name evidence="4" type="ORF">LELG_00741</name>
</gene>
<keyword evidence="5" id="KW-1185">Reference proteome</keyword>
<name>A5DTQ5_LODEL</name>
<reference evidence="4 5" key="1">
    <citation type="journal article" date="2009" name="Nature">
        <title>Evolution of pathogenicity and sexual reproduction in eight Candida genomes.</title>
        <authorList>
            <person name="Butler G."/>
            <person name="Rasmussen M.D."/>
            <person name="Lin M.F."/>
            <person name="Santos M.A."/>
            <person name="Sakthikumar S."/>
            <person name="Munro C.A."/>
            <person name="Rheinbay E."/>
            <person name="Grabherr M."/>
            <person name="Forche A."/>
            <person name="Reedy J.L."/>
            <person name="Agrafioti I."/>
            <person name="Arnaud M.B."/>
            <person name="Bates S."/>
            <person name="Brown A.J."/>
            <person name="Brunke S."/>
            <person name="Costanzo M.C."/>
            <person name="Fitzpatrick D.A."/>
            <person name="de Groot P.W."/>
            <person name="Harris D."/>
            <person name="Hoyer L.L."/>
            <person name="Hube B."/>
            <person name="Klis F.M."/>
            <person name="Kodira C."/>
            <person name="Lennard N."/>
            <person name="Logue M.E."/>
            <person name="Martin R."/>
            <person name="Neiman A.M."/>
            <person name="Nikolaou E."/>
            <person name="Quail M.A."/>
            <person name="Quinn J."/>
            <person name="Santos M.C."/>
            <person name="Schmitzberger F.F."/>
            <person name="Sherlock G."/>
            <person name="Shah P."/>
            <person name="Silverstein K.A."/>
            <person name="Skrzypek M.S."/>
            <person name="Soll D."/>
            <person name="Staggs R."/>
            <person name="Stansfield I."/>
            <person name="Stumpf M.P."/>
            <person name="Sudbery P.E."/>
            <person name="Srikantha T."/>
            <person name="Zeng Q."/>
            <person name="Berman J."/>
            <person name="Berriman M."/>
            <person name="Heitman J."/>
            <person name="Gow N.A."/>
            <person name="Lorenz M.C."/>
            <person name="Birren B.W."/>
            <person name="Kellis M."/>
            <person name="Cuomo C.A."/>
        </authorList>
    </citation>
    <scope>NUCLEOTIDE SEQUENCE [LARGE SCALE GENOMIC DNA]</scope>
    <source>
        <strain evidence="5">ATCC 11503 / BCRC 21390 / CBS 2605 / JCM 1781 / NBRC 1676 / NRRL YB-4239</strain>
    </source>
</reference>
<dbReference type="GO" id="GO:0005763">
    <property type="term" value="C:mitochondrial small ribosomal subunit"/>
    <property type="evidence" value="ECO:0007669"/>
    <property type="project" value="EnsemblFungi"/>
</dbReference>
<organism evidence="4 5">
    <name type="scientific">Lodderomyces elongisporus (strain ATCC 11503 / CBS 2605 / JCM 1781 / NBRC 1676 / NRRL YB-4239)</name>
    <name type="common">Yeast</name>
    <name type="synonym">Saccharomyces elongisporus</name>
    <dbReference type="NCBI Taxonomy" id="379508"/>
    <lineage>
        <taxon>Eukaryota</taxon>
        <taxon>Fungi</taxon>
        <taxon>Dikarya</taxon>
        <taxon>Ascomycota</taxon>
        <taxon>Saccharomycotina</taxon>
        <taxon>Pichiomycetes</taxon>
        <taxon>Debaryomycetaceae</taxon>
        <taxon>Candida/Lodderomyces clade</taxon>
        <taxon>Lodderomyces</taxon>
    </lineage>
</organism>
<protein>
    <submittedName>
        <fullName evidence="4">Uncharacterized protein</fullName>
    </submittedName>
</protein>
<evidence type="ECO:0000256" key="3">
    <source>
        <dbReference type="ARBA" id="ARBA00023274"/>
    </source>
</evidence>
<dbReference type="KEGG" id="lel:PVL30_000713"/>
<evidence type="ECO:0000313" key="5">
    <source>
        <dbReference type="Proteomes" id="UP000001996"/>
    </source>
</evidence>
<dbReference type="Gene3D" id="3.30.1370.30">
    <property type="match status" value="1"/>
</dbReference>
<dbReference type="STRING" id="379508.A5DTQ5"/>
<dbReference type="GeneID" id="5235763"/>
<dbReference type="InterPro" id="IPR035987">
    <property type="entry name" value="Ribosomal_uS8_sf"/>
</dbReference>
<evidence type="ECO:0000256" key="1">
    <source>
        <dbReference type="ARBA" id="ARBA00006471"/>
    </source>
</evidence>
<dbReference type="OMA" id="KYWQNEP"/>
<dbReference type="OrthoDB" id="409928at2759"/>
<keyword evidence="3" id="KW-0687">Ribonucleoprotein</keyword>
<dbReference type="VEuPathDB" id="FungiDB:LELG_00741"/>
<dbReference type="FunCoup" id="A5DTQ5">
    <property type="interactions" value="95"/>
</dbReference>
<dbReference type="GO" id="GO:0003735">
    <property type="term" value="F:structural constituent of ribosome"/>
    <property type="evidence" value="ECO:0007669"/>
    <property type="project" value="EnsemblFungi"/>
</dbReference>
<dbReference type="InParanoid" id="A5DTQ5"/>
<dbReference type="Pfam" id="PF00410">
    <property type="entry name" value="Ribosomal_S8"/>
    <property type="match status" value="1"/>
</dbReference>
<proteinExistence type="inferred from homology"/>
<dbReference type="InterPro" id="IPR000630">
    <property type="entry name" value="Ribosomal_uS8"/>
</dbReference>
<evidence type="ECO:0000313" key="4">
    <source>
        <dbReference type="EMBL" id="EDK42563.1"/>
    </source>
</evidence>
<keyword evidence="2" id="KW-0689">Ribosomal protein</keyword>
<dbReference type="AlphaFoldDB" id="A5DTQ5"/>
<dbReference type="GO" id="GO:0006412">
    <property type="term" value="P:translation"/>
    <property type="evidence" value="ECO:0007669"/>
    <property type="project" value="InterPro"/>
</dbReference>
<dbReference type="HOGENOM" id="CLU_107213_1_0_1"/>
<dbReference type="FunFam" id="3.30.1370.30:FF:000006">
    <property type="entry name" value="40S ribosomal protein S8"/>
    <property type="match status" value="1"/>
</dbReference>
<dbReference type="RefSeq" id="XP_001528221.1">
    <property type="nucleotide sequence ID" value="XM_001528171.1"/>
</dbReference>
<accession>A5DTQ5</accession>
<dbReference type="EMBL" id="CH981524">
    <property type="protein sequence ID" value="EDK42563.1"/>
    <property type="molecule type" value="Genomic_DNA"/>
</dbReference>
<dbReference type="SUPFAM" id="SSF56047">
    <property type="entry name" value="Ribosomal protein S8"/>
    <property type="match status" value="1"/>
</dbReference>
<evidence type="ECO:0000256" key="2">
    <source>
        <dbReference type="ARBA" id="ARBA00022980"/>
    </source>
</evidence>